<sequence>NSNPGTASSSSNKALKKENKISTEYIKTVFHVHLPQNIKEFGVPAVVGNIKELGFWDNPIVKLHQISRHLSPSCANTYWISDPVLISLKYIESIQEIRYKYVVVPAQQNAKKTKEATIMISEGFADVTDRILLLQNNQYDIWKDGELLHISQVEDYHFAELIFNSLTPQNFKEKIIEYQAINRNHWPKTIHEVSIEFFIKCLRRSKSKEHLLLVLVFLGCYVHRIQRRSRHRIDLPDEFPTNLLLDVLEYVQENTFPSDVHQFVMKAVETLIRHNVFNGKFDWIKIFPIAKLLDPEFKFVESLRFRFDEKTELHFLSTLHDKAFHYIDQIKDLETYARVGK</sequence>
<evidence type="ECO:0000313" key="1">
    <source>
        <dbReference type="EMBL" id="CAG8732648.1"/>
    </source>
</evidence>
<name>A0ACA9Q7Q5_9GLOM</name>
<feature type="non-terminal residue" evidence="1">
    <location>
        <position position="1"/>
    </location>
</feature>
<keyword evidence="2" id="KW-1185">Reference proteome</keyword>
<accession>A0ACA9Q7Q5</accession>
<organism evidence="1 2">
    <name type="scientific">Dentiscutata heterogama</name>
    <dbReference type="NCBI Taxonomy" id="1316150"/>
    <lineage>
        <taxon>Eukaryota</taxon>
        <taxon>Fungi</taxon>
        <taxon>Fungi incertae sedis</taxon>
        <taxon>Mucoromycota</taxon>
        <taxon>Glomeromycotina</taxon>
        <taxon>Glomeromycetes</taxon>
        <taxon>Diversisporales</taxon>
        <taxon>Gigasporaceae</taxon>
        <taxon>Dentiscutata</taxon>
    </lineage>
</organism>
<proteinExistence type="predicted"/>
<evidence type="ECO:0000313" key="2">
    <source>
        <dbReference type="Proteomes" id="UP000789702"/>
    </source>
</evidence>
<feature type="non-terminal residue" evidence="1">
    <location>
        <position position="341"/>
    </location>
</feature>
<comment type="caution">
    <text evidence="1">The sequence shown here is derived from an EMBL/GenBank/DDBJ whole genome shotgun (WGS) entry which is preliminary data.</text>
</comment>
<protein>
    <submittedName>
        <fullName evidence="1">13227_t:CDS:1</fullName>
    </submittedName>
</protein>
<reference evidence="1" key="1">
    <citation type="submission" date="2021-06" db="EMBL/GenBank/DDBJ databases">
        <authorList>
            <person name="Kallberg Y."/>
            <person name="Tangrot J."/>
            <person name="Rosling A."/>
        </authorList>
    </citation>
    <scope>NUCLEOTIDE SEQUENCE</scope>
    <source>
        <strain evidence="1">IL203A</strain>
    </source>
</reference>
<dbReference type="Proteomes" id="UP000789702">
    <property type="component" value="Unassembled WGS sequence"/>
</dbReference>
<dbReference type="EMBL" id="CAJVPU010037504">
    <property type="protein sequence ID" value="CAG8732648.1"/>
    <property type="molecule type" value="Genomic_DNA"/>
</dbReference>
<gene>
    <name evidence="1" type="ORF">DHETER_LOCUS13538</name>
</gene>